<dbReference type="RefSeq" id="WP_187301805.1">
    <property type="nucleotide sequence ID" value="NZ_JACRYT010000001.1"/>
</dbReference>
<evidence type="ECO:0000313" key="2">
    <source>
        <dbReference type="Proteomes" id="UP000602647"/>
    </source>
</evidence>
<reference evidence="1" key="1">
    <citation type="submission" date="2020-08" db="EMBL/GenBank/DDBJ databases">
        <title>Genome public.</title>
        <authorList>
            <person name="Liu C."/>
            <person name="Sun Q."/>
        </authorList>
    </citation>
    <scope>NUCLEOTIDE SEQUENCE</scope>
    <source>
        <strain evidence="1">BX12</strain>
    </source>
</reference>
<name>A0A923SUR9_9FIRM</name>
<dbReference type="Proteomes" id="UP000602647">
    <property type="component" value="Unassembled WGS sequence"/>
</dbReference>
<protein>
    <submittedName>
        <fullName evidence="1">Uncharacterized protein</fullName>
    </submittedName>
</protein>
<evidence type="ECO:0000313" key="1">
    <source>
        <dbReference type="EMBL" id="MBC6678643.1"/>
    </source>
</evidence>
<sequence length="170" mass="19715">MKISVFEGKRKENEAVKCEEKERCPVEFIEALARVLDQSMMQAAKEKGITIDVYTDMIHRIGGYTEKEEYDVAFDMLLQLASVLETDAKFIIEGLPFLDENAVDIFLEYFAEYIEDGHVLDLLLEIPEDEEEEWEEVSLEDVLDEAYRAIKEMFCGEVKVNEGSEDNRHM</sequence>
<accession>A0A923SUR9</accession>
<organism evidence="1 2">
    <name type="scientific">Zhenpiania hominis</name>
    <dbReference type="NCBI Taxonomy" id="2763644"/>
    <lineage>
        <taxon>Bacteria</taxon>
        <taxon>Bacillati</taxon>
        <taxon>Bacillota</taxon>
        <taxon>Clostridia</taxon>
        <taxon>Peptostreptococcales</taxon>
        <taxon>Anaerovoracaceae</taxon>
        <taxon>Zhenpiania</taxon>
    </lineage>
</organism>
<dbReference type="EMBL" id="JACRYT010000001">
    <property type="protein sequence ID" value="MBC6678643.1"/>
    <property type="molecule type" value="Genomic_DNA"/>
</dbReference>
<dbReference type="AlphaFoldDB" id="A0A923SUR9"/>
<gene>
    <name evidence="1" type="ORF">H9L42_02230</name>
</gene>
<comment type="caution">
    <text evidence="1">The sequence shown here is derived from an EMBL/GenBank/DDBJ whole genome shotgun (WGS) entry which is preliminary data.</text>
</comment>
<keyword evidence="2" id="KW-1185">Reference proteome</keyword>
<proteinExistence type="predicted"/>